<evidence type="ECO:0000313" key="2">
    <source>
        <dbReference type="EMBL" id="ETO17074.1"/>
    </source>
</evidence>
<dbReference type="EMBL" id="ASPP01017294">
    <property type="protein sequence ID" value="ETO17074.1"/>
    <property type="molecule type" value="Genomic_DNA"/>
</dbReference>
<dbReference type="Proteomes" id="UP000023152">
    <property type="component" value="Unassembled WGS sequence"/>
</dbReference>
<protein>
    <submittedName>
        <fullName evidence="2">Uncharacterized protein</fullName>
    </submittedName>
</protein>
<name>X6MTA5_RETFI</name>
<keyword evidence="3" id="KW-1185">Reference proteome</keyword>
<feature type="region of interest" description="Disordered" evidence="1">
    <location>
        <begin position="1"/>
        <end position="87"/>
    </location>
</feature>
<evidence type="ECO:0000313" key="3">
    <source>
        <dbReference type="Proteomes" id="UP000023152"/>
    </source>
</evidence>
<feature type="compositionally biased region" description="Basic and acidic residues" evidence="1">
    <location>
        <begin position="33"/>
        <end position="80"/>
    </location>
</feature>
<organism evidence="2 3">
    <name type="scientific">Reticulomyxa filosa</name>
    <dbReference type="NCBI Taxonomy" id="46433"/>
    <lineage>
        <taxon>Eukaryota</taxon>
        <taxon>Sar</taxon>
        <taxon>Rhizaria</taxon>
        <taxon>Retaria</taxon>
        <taxon>Foraminifera</taxon>
        <taxon>Monothalamids</taxon>
        <taxon>Reticulomyxidae</taxon>
        <taxon>Reticulomyxa</taxon>
    </lineage>
</organism>
<gene>
    <name evidence="2" type="ORF">RFI_20260</name>
</gene>
<evidence type="ECO:0000256" key="1">
    <source>
        <dbReference type="SAM" id="MobiDB-lite"/>
    </source>
</evidence>
<reference evidence="2 3" key="1">
    <citation type="journal article" date="2013" name="Curr. Biol.">
        <title>The Genome of the Foraminiferan Reticulomyxa filosa.</title>
        <authorList>
            <person name="Glockner G."/>
            <person name="Hulsmann N."/>
            <person name="Schleicher M."/>
            <person name="Noegel A.A."/>
            <person name="Eichinger L."/>
            <person name="Gallinger C."/>
            <person name="Pawlowski J."/>
            <person name="Sierra R."/>
            <person name="Euteneuer U."/>
            <person name="Pillet L."/>
            <person name="Moustafa A."/>
            <person name="Platzer M."/>
            <person name="Groth M."/>
            <person name="Szafranski K."/>
            <person name="Schliwa M."/>
        </authorList>
    </citation>
    <scope>NUCLEOTIDE SEQUENCE [LARGE SCALE GENOMIC DNA]</scope>
</reference>
<accession>X6MTA5</accession>
<proteinExistence type="predicted"/>
<comment type="caution">
    <text evidence="2">The sequence shown here is derived from an EMBL/GenBank/DDBJ whole genome shotgun (WGS) entry which is preliminary data.</text>
</comment>
<dbReference type="AlphaFoldDB" id="X6MTA5"/>
<sequence length="464" mass="53515">MGCCGSTPRASTQNSLHERVESAEPGQATEAGEEAKSTGLKSERTQTKKDDEKEEKHQENKEEKEKNNDEKTNISEEPIDRKHRSRSEWAILRQMQTQNAEKDQSRNQDNILVGDLRELRSATSKGNELDDDNEDSLFAKKEFDFSSNRLLDLFERYGENVNLIDVVTLKKTKSDGKDKNVPVNGVTNRTGGNNSSLIYHAALEPLLKDQSAPNHAPKNSRRISVSADKVIGLNKPDSTVLEIWEKRITFETLCYCLEDLKIEWSPSGLRALFNRNDLDKQQRLTYYQFVFTLHCLAPQMKTFLQPLINKPWHCHRPQNKCKEADGDDWHTFLPFKEYNVRGQYQLEECVDLLQLALKRSASANQEYDDGVVLTIDDNVFLSYQIVKHVLEERDSLNVFPNLFQTQLWPIYQKLVLCFCFFIFLPPCGNETTLIRFLCWSLFAVKPQHSNDPILCMYPFKHDVA</sequence>